<dbReference type="Pfam" id="PF17917">
    <property type="entry name" value="RT_RNaseH"/>
    <property type="match status" value="1"/>
</dbReference>
<organism evidence="8 9">
    <name type="scientific">Mucuna pruriens</name>
    <name type="common">Velvet bean</name>
    <name type="synonym">Dolichos pruriens</name>
    <dbReference type="NCBI Taxonomy" id="157652"/>
    <lineage>
        <taxon>Eukaryota</taxon>
        <taxon>Viridiplantae</taxon>
        <taxon>Streptophyta</taxon>
        <taxon>Embryophyta</taxon>
        <taxon>Tracheophyta</taxon>
        <taxon>Spermatophyta</taxon>
        <taxon>Magnoliopsida</taxon>
        <taxon>eudicotyledons</taxon>
        <taxon>Gunneridae</taxon>
        <taxon>Pentapetalae</taxon>
        <taxon>rosids</taxon>
        <taxon>fabids</taxon>
        <taxon>Fabales</taxon>
        <taxon>Fabaceae</taxon>
        <taxon>Papilionoideae</taxon>
        <taxon>50 kb inversion clade</taxon>
        <taxon>NPAAA clade</taxon>
        <taxon>indigoferoid/millettioid clade</taxon>
        <taxon>Phaseoleae</taxon>
        <taxon>Mucuna</taxon>
    </lineage>
</organism>
<feature type="domain" description="Reverse transcriptase RNase H-like" evidence="7">
    <location>
        <begin position="1"/>
        <end position="63"/>
    </location>
</feature>
<dbReference type="EMBL" id="QJKJ01009984">
    <property type="protein sequence ID" value="RDX74993.1"/>
    <property type="molecule type" value="Genomic_DNA"/>
</dbReference>
<dbReference type="OrthoDB" id="779668at2759"/>
<dbReference type="GO" id="GO:0004519">
    <property type="term" value="F:endonuclease activity"/>
    <property type="evidence" value="ECO:0007669"/>
    <property type="project" value="UniProtKB-KW"/>
</dbReference>
<evidence type="ECO:0000313" key="9">
    <source>
        <dbReference type="Proteomes" id="UP000257109"/>
    </source>
</evidence>
<dbReference type="GO" id="GO:0016787">
    <property type="term" value="F:hydrolase activity"/>
    <property type="evidence" value="ECO:0007669"/>
    <property type="project" value="UniProtKB-KW"/>
</dbReference>
<dbReference type="InterPro" id="IPR043502">
    <property type="entry name" value="DNA/RNA_pol_sf"/>
</dbReference>
<keyword evidence="1" id="KW-0808">Transferase</keyword>
<evidence type="ECO:0000256" key="5">
    <source>
        <dbReference type="ARBA" id="ARBA00022801"/>
    </source>
</evidence>
<protein>
    <recommendedName>
        <fullName evidence="7">Reverse transcriptase RNase H-like domain-containing protein</fullName>
    </recommendedName>
</protein>
<evidence type="ECO:0000259" key="7">
    <source>
        <dbReference type="Pfam" id="PF17917"/>
    </source>
</evidence>
<evidence type="ECO:0000256" key="2">
    <source>
        <dbReference type="ARBA" id="ARBA00022695"/>
    </source>
</evidence>
<accession>A0A371FA29</accession>
<dbReference type="InterPro" id="IPR041373">
    <property type="entry name" value="RT_RNaseH"/>
</dbReference>
<dbReference type="PANTHER" id="PTHR35046:SF9">
    <property type="entry name" value="RNA-DIRECTED DNA POLYMERASE"/>
    <property type="match status" value="1"/>
</dbReference>
<feature type="non-terminal residue" evidence="8">
    <location>
        <position position="110"/>
    </location>
</feature>
<proteinExistence type="predicted"/>
<keyword evidence="3" id="KW-0540">Nuclease</keyword>
<gene>
    <name evidence="8" type="ORF">CR513_45192</name>
</gene>
<dbReference type="SUPFAM" id="SSF56672">
    <property type="entry name" value="DNA/RNA polymerases"/>
    <property type="match status" value="1"/>
</dbReference>
<keyword evidence="6" id="KW-0695">RNA-directed DNA polymerase</keyword>
<dbReference type="GO" id="GO:0003964">
    <property type="term" value="F:RNA-directed DNA polymerase activity"/>
    <property type="evidence" value="ECO:0007669"/>
    <property type="project" value="UniProtKB-KW"/>
</dbReference>
<evidence type="ECO:0000256" key="4">
    <source>
        <dbReference type="ARBA" id="ARBA00022759"/>
    </source>
</evidence>
<keyword evidence="4" id="KW-0255">Endonuclease</keyword>
<name>A0A371FA29_MUCPR</name>
<dbReference type="PANTHER" id="PTHR35046">
    <property type="entry name" value="ZINC KNUCKLE (CCHC-TYPE) FAMILY PROTEIN"/>
    <property type="match status" value="1"/>
</dbReference>
<comment type="caution">
    <text evidence="8">The sequence shown here is derived from an EMBL/GenBank/DDBJ whole genome shotgun (WGS) entry which is preliminary data.</text>
</comment>
<dbReference type="Proteomes" id="UP000257109">
    <property type="component" value="Unassembled WGS sequence"/>
</dbReference>
<evidence type="ECO:0000256" key="3">
    <source>
        <dbReference type="ARBA" id="ARBA00022722"/>
    </source>
</evidence>
<evidence type="ECO:0000313" key="8">
    <source>
        <dbReference type="EMBL" id="RDX74993.1"/>
    </source>
</evidence>
<keyword evidence="5" id="KW-0378">Hydrolase</keyword>
<evidence type="ECO:0000256" key="6">
    <source>
        <dbReference type="ARBA" id="ARBA00022918"/>
    </source>
</evidence>
<keyword evidence="2" id="KW-0548">Nucleotidyltransferase</keyword>
<feature type="non-terminal residue" evidence="8">
    <location>
        <position position="1"/>
    </location>
</feature>
<reference evidence="8" key="1">
    <citation type="submission" date="2018-05" db="EMBL/GenBank/DDBJ databases">
        <title>Draft genome of Mucuna pruriens seed.</title>
        <authorList>
            <person name="Nnadi N.E."/>
            <person name="Vos R."/>
            <person name="Hasami M.H."/>
            <person name="Devisetty U.K."/>
            <person name="Aguiy J.C."/>
        </authorList>
    </citation>
    <scope>NUCLEOTIDE SEQUENCE [LARGE SCALE GENOMIC DNA]</scope>
    <source>
        <strain evidence="8">JCA_2017</strain>
    </source>
</reference>
<evidence type="ECO:0000256" key="1">
    <source>
        <dbReference type="ARBA" id="ARBA00022679"/>
    </source>
</evidence>
<keyword evidence="9" id="KW-1185">Reference proteome</keyword>
<sequence>AQLNYSTYDKEPYALVKVFQVCQYNLFLKEFVIHSDHESLEHLKAPHKLYKRHAKLVKLLEQFPYVIKHKRHALLAMLETKLLGFKCIKELYLENDDFKETYDLYTNLAN</sequence>
<dbReference type="AlphaFoldDB" id="A0A371FA29"/>